<dbReference type="CDD" id="cd08313">
    <property type="entry name" value="Death_TNFR1"/>
    <property type="match status" value="1"/>
</dbReference>
<evidence type="ECO:0000313" key="10">
    <source>
        <dbReference type="EMBL" id="KAF3692068.1"/>
    </source>
</evidence>
<feature type="disulfide bond" evidence="6">
    <location>
        <begin position="141"/>
        <end position="159"/>
    </location>
</feature>
<feature type="transmembrane region" description="Helical" evidence="7">
    <location>
        <begin position="12"/>
        <end position="31"/>
    </location>
</feature>
<feature type="domain" description="TNFR-Cys" evidence="9">
    <location>
        <begin position="118"/>
        <end position="159"/>
    </location>
</feature>
<comment type="caution">
    <text evidence="6">Lacks conserved residue(s) required for the propagation of feature annotation.</text>
</comment>
<feature type="repeat" description="TNFR-Cys" evidence="6">
    <location>
        <begin position="118"/>
        <end position="159"/>
    </location>
</feature>
<dbReference type="SUPFAM" id="SSF57586">
    <property type="entry name" value="TNF receptor-like"/>
    <property type="match status" value="3"/>
</dbReference>
<reference evidence="10 11" key="1">
    <citation type="submission" date="2019-02" db="EMBL/GenBank/DDBJ databases">
        <title>Opniocepnalus argus genome.</title>
        <authorList>
            <person name="Zhou C."/>
            <person name="Xiao S."/>
        </authorList>
    </citation>
    <scope>NUCLEOTIDE SEQUENCE [LARGE SCALE GENOMIC DNA]</scope>
    <source>
        <strain evidence="10">OARG1902GOOAL</strain>
        <tissue evidence="10">Muscle</tissue>
    </source>
</reference>
<dbReference type="GO" id="GO:0045121">
    <property type="term" value="C:membrane raft"/>
    <property type="evidence" value="ECO:0007669"/>
    <property type="project" value="TreeGrafter"/>
</dbReference>
<dbReference type="AlphaFoldDB" id="A0A6G1PQ08"/>
<keyword evidence="3" id="KW-0677">Repeat</keyword>
<keyword evidence="2" id="KW-0732">Signal</keyword>
<dbReference type="Gene3D" id="2.10.50.10">
    <property type="entry name" value="Tumor Necrosis Factor Receptor, subunit A, domain 2"/>
    <property type="match status" value="3"/>
</dbReference>
<dbReference type="SUPFAM" id="SSF47986">
    <property type="entry name" value="DEATH domain"/>
    <property type="match status" value="1"/>
</dbReference>
<feature type="repeat" description="TNFR-Cys" evidence="6">
    <location>
        <begin position="75"/>
        <end position="117"/>
    </location>
</feature>
<evidence type="ECO:0000256" key="7">
    <source>
        <dbReference type="SAM" id="Phobius"/>
    </source>
</evidence>
<dbReference type="GO" id="GO:0006915">
    <property type="term" value="P:apoptotic process"/>
    <property type="evidence" value="ECO:0007669"/>
    <property type="project" value="UniProtKB-KW"/>
</dbReference>
<reference evidence="11" key="2">
    <citation type="submission" date="2019-02" db="EMBL/GenBank/DDBJ databases">
        <title>Opniocepnalus argus Var Kimnra genome.</title>
        <authorList>
            <person name="Zhou C."/>
            <person name="Xiao S."/>
        </authorList>
    </citation>
    <scope>NUCLEOTIDE SEQUENCE [LARGE SCALE GENOMIC DNA]</scope>
</reference>
<dbReference type="PANTHER" id="PTHR46861">
    <property type="entry name" value="TUMOR NECROSIS FACTOR RECEPTOR SUPERFAMILY MEMBER 1A"/>
    <property type="match status" value="1"/>
</dbReference>
<dbReference type="EMBL" id="CM015718">
    <property type="protein sequence ID" value="KAF3692068.1"/>
    <property type="molecule type" value="Genomic_DNA"/>
</dbReference>
<evidence type="ECO:0000256" key="6">
    <source>
        <dbReference type="PROSITE-ProRule" id="PRU00206"/>
    </source>
</evidence>
<dbReference type="PROSITE" id="PS00652">
    <property type="entry name" value="TNFR_NGFR_1"/>
    <property type="match status" value="1"/>
</dbReference>
<feature type="disulfide bond" evidence="6">
    <location>
        <begin position="138"/>
        <end position="151"/>
    </location>
</feature>
<keyword evidence="7" id="KW-1133">Transmembrane helix</keyword>
<dbReference type="Proteomes" id="UP000503349">
    <property type="component" value="Chromosome 7"/>
</dbReference>
<evidence type="ECO:0000259" key="9">
    <source>
        <dbReference type="PROSITE" id="PS50050"/>
    </source>
</evidence>
<evidence type="ECO:0000256" key="5">
    <source>
        <dbReference type="ARBA" id="ARBA00023180"/>
    </source>
</evidence>
<keyword evidence="7" id="KW-0812">Transmembrane</keyword>
<dbReference type="Pfam" id="PF00020">
    <property type="entry name" value="TNFR_c6"/>
    <property type="match status" value="2"/>
</dbReference>
<keyword evidence="11" id="KW-1185">Reference proteome</keyword>
<dbReference type="InterPro" id="IPR000488">
    <property type="entry name" value="Death_dom"/>
</dbReference>
<feature type="domain" description="TNFR-Cys" evidence="9">
    <location>
        <begin position="75"/>
        <end position="117"/>
    </location>
</feature>
<accession>A0A6G1PQ08</accession>
<dbReference type="PANTHER" id="PTHR46861:SF1">
    <property type="entry name" value="TUMOR NECROSIS FACTOR RECEPTOR SUPERFAMILY MEMBER 1A"/>
    <property type="match status" value="1"/>
</dbReference>
<dbReference type="GO" id="GO:0043120">
    <property type="term" value="F:tumor necrosis factor binding"/>
    <property type="evidence" value="ECO:0007669"/>
    <property type="project" value="TreeGrafter"/>
</dbReference>
<sequence length="395" mass="44426">MEGQRGRWNKKAPAGIILILMCMCIPSLTLLETTKEPCPHGDFLTEEGNCCNKCSPGFKLLKVCPANGQRSNCVPCPLGQYSDQMNYMENCYSCKHCKETKNEFQVSECKPHKNTICQCKQGYYKYNIDSVTYECRKCTTCGPNELTKETCTPEKNTVCECDKNFYKVKTKCEPCTNCTSNCIHHCSTSNPSKVPPEEPPSVNTFLMKAIAVVAVTALVLLVLVVVITHKTTKRFTKKKLLKLSSEPTSVSVDSFKHVLINVNEPRDNQSVKAVNTSLLSEQESSNLPDCVPLEIRIPDLIYTVLDLVPVQQMKQLVRTLGVKDTEIEQAEMDHRSCREAHYQMLRVWAERGSRAGAGGRGTMLHQPLLEDLLDQLRKMHLGHAAEELETKYPIQ</sequence>
<dbReference type="InterPro" id="IPR001368">
    <property type="entry name" value="TNFR/NGFR_Cys_rich_reg"/>
</dbReference>
<keyword evidence="4 6" id="KW-1015">Disulfide bond</keyword>
<evidence type="ECO:0000256" key="2">
    <source>
        <dbReference type="ARBA" id="ARBA00022729"/>
    </source>
</evidence>
<dbReference type="InterPro" id="IPR011029">
    <property type="entry name" value="DEATH-like_dom_sf"/>
</dbReference>
<evidence type="ECO:0000256" key="3">
    <source>
        <dbReference type="ARBA" id="ARBA00022737"/>
    </source>
</evidence>
<dbReference type="GO" id="GO:0005031">
    <property type="term" value="F:tumor necrosis factor receptor activity"/>
    <property type="evidence" value="ECO:0007669"/>
    <property type="project" value="TreeGrafter"/>
</dbReference>
<gene>
    <name evidence="10" type="ORF">EXN66_Car007744</name>
</gene>
<evidence type="ECO:0000313" key="11">
    <source>
        <dbReference type="Proteomes" id="UP000503349"/>
    </source>
</evidence>
<dbReference type="SMART" id="SM00208">
    <property type="entry name" value="TNFR"/>
    <property type="match status" value="3"/>
</dbReference>
<organism evidence="10 11">
    <name type="scientific">Channa argus</name>
    <name type="common">Northern snakehead</name>
    <name type="synonym">Ophicephalus argus</name>
    <dbReference type="NCBI Taxonomy" id="215402"/>
    <lineage>
        <taxon>Eukaryota</taxon>
        <taxon>Metazoa</taxon>
        <taxon>Chordata</taxon>
        <taxon>Craniata</taxon>
        <taxon>Vertebrata</taxon>
        <taxon>Euteleostomi</taxon>
        <taxon>Actinopterygii</taxon>
        <taxon>Neopterygii</taxon>
        <taxon>Teleostei</taxon>
        <taxon>Neoteleostei</taxon>
        <taxon>Acanthomorphata</taxon>
        <taxon>Anabantaria</taxon>
        <taxon>Anabantiformes</taxon>
        <taxon>Channoidei</taxon>
        <taxon>Channidae</taxon>
        <taxon>Channa</taxon>
    </lineage>
</organism>
<evidence type="ECO:0000256" key="4">
    <source>
        <dbReference type="ARBA" id="ARBA00023157"/>
    </source>
</evidence>
<feature type="transmembrane region" description="Helical" evidence="7">
    <location>
        <begin position="205"/>
        <end position="228"/>
    </location>
</feature>
<feature type="domain" description="Death" evidence="8">
    <location>
        <begin position="298"/>
        <end position="392"/>
    </location>
</feature>
<evidence type="ECO:0000256" key="1">
    <source>
        <dbReference type="ARBA" id="ARBA00022703"/>
    </source>
</evidence>
<dbReference type="InterPro" id="IPR033994">
    <property type="entry name" value="TNFRSF1A_death"/>
</dbReference>
<feature type="domain" description="TNFR-Cys" evidence="9">
    <location>
        <begin position="37"/>
        <end position="73"/>
    </location>
</feature>
<feature type="disulfide bond" evidence="6">
    <location>
        <begin position="76"/>
        <end position="91"/>
    </location>
</feature>
<feature type="disulfide bond" evidence="6">
    <location>
        <begin position="51"/>
        <end position="64"/>
    </location>
</feature>
<dbReference type="PROSITE" id="PS50050">
    <property type="entry name" value="TNFR_NGFR_2"/>
    <property type="match status" value="3"/>
</dbReference>
<dbReference type="Gene3D" id="1.10.533.10">
    <property type="entry name" value="Death Domain, Fas"/>
    <property type="match status" value="1"/>
</dbReference>
<dbReference type="PROSITE" id="PS50017">
    <property type="entry name" value="DEATH_DOMAIN"/>
    <property type="match status" value="1"/>
</dbReference>
<feature type="repeat" description="TNFR-Cys" evidence="6">
    <location>
        <begin position="37"/>
        <end position="73"/>
    </location>
</feature>
<dbReference type="GO" id="GO:0043235">
    <property type="term" value="C:receptor complex"/>
    <property type="evidence" value="ECO:0007669"/>
    <property type="project" value="TreeGrafter"/>
</dbReference>
<keyword evidence="10" id="KW-0675">Receptor</keyword>
<dbReference type="Pfam" id="PF00531">
    <property type="entry name" value="Death"/>
    <property type="match status" value="1"/>
</dbReference>
<dbReference type="SMART" id="SM00005">
    <property type="entry name" value="DEATH"/>
    <property type="match status" value="1"/>
</dbReference>
<protein>
    <submittedName>
        <fullName evidence="10">Tumor necrosis factor receptor superfamily member 1A Tumor necrosis factor receptor 1</fullName>
    </submittedName>
</protein>
<keyword evidence="5" id="KW-0325">Glycoprotein</keyword>
<dbReference type="GO" id="GO:0006954">
    <property type="term" value="P:inflammatory response"/>
    <property type="evidence" value="ECO:0007669"/>
    <property type="project" value="TreeGrafter"/>
</dbReference>
<dbReference type="InterPro" id="IPR052493">
    <property type="entry name" value="TNFRSF1A"/>
</dbReference>
<keyword evidence="1" id="KW-0053">Apoptosis</keyword>
<evidence type="ECO:0000259" key="8">
    <source>
        <dbReference type="PROSITE" id="PS50017"/>
    </source>
</evidence>
<keyword evidence="7" id="KW-0472">Membrane</keyword>
<proteinExistence type="predicted"/>
<name>A0A6G1PQ08_CHAAH</name>